<keyword evidence="3 9" id="KW-0699">rRNA-binding</keyword>
<evidence type="ECO:0000313" key="11">
    <source>
        <dbReference type="Proteomes" id="UP000178315"/>
    </source>
</evidence>
<dbReference type="Gene3D" id="3.30.190.20">
    <property type="match status" value="1"/>
</dbReference>
<dbReference type="InterPro" id="IPR023674">
    <property type="entry name" value="Ribosomal_uL1-like"/>
</dbReference>
<organism evidence="10 11">
    <name type="scientific">Candidatus Jacksonbacteria bacterium RIFCSPLOWO2_02_FULL_44_20</name>
    <dbReference type="NCBI Taxonomy" id="1798460"/>
    <lineage>
        <taxon>Bacteria</taxon>
        <taxon>Candidatus Jacksoniibacteriota</taxon>
    </lineage>
</organism>
<evidence type="ECO:0000256" key="8">
    <source>
        <dbReference type="ARBA" id="ARBA00035241"/>
    </source>
</evidence>
<keyword evidence="4 9" id="KW-0810">Translation regulation</keyword>
<dbReference type="Pfam" id="PF00687">
    <property type="entry name" value="Ribosomal_L1"/>
    <property type="match status" value="1"/>
</dbReference>
<protein>
    <recommendedName>
        <fullName evidence="8 9">Large ribosomal subunit protein uL1</fullName>
    </recommendedName>
</protein>
<dbReference type="GO" id="GO:0006412">
    <property type="term" value="P:translation"/>
    <property type="evidence" value="ECO:0007669"/>
    <property type="project" value="UniProtKB-UniRule"/>
</dbReference>
<comment type="function">
    <text evidence="9">Protein L1 is also a translational repressor protein, it controls the translation of the L11 operon by binding to its mRNA.</text>
</comment>
<evidence type="ECO:0000256" key="4">
    <source>
        <dbReference type="ARBA" id="ARBA00022845"/>
    </source>
</evidence>
<dbReference type="InterPro" id="IPR016095">
    <property type="entry name" value="Ribosomal_uL1_3-a/b-sand"/>
</dbReference>
<evidence type="ECO:0000256" key="6">
    <source>
        <dbReference type="ARBA" id="ARBA00022980"/>
    </source>
</evidence>
<dbReference type="InterPro" id="IPR005878">
    <property type="entry name" value="Ribosom_uL1_bac-type"/>
</dbReference>
<dbReference type="PANTHER" id="PTHR36427">
    <property type="entry name" value="54S RIBOSOMAL PROTEIN L1, MITOCHONDRIAL"/>
    <property type="match status" value="1"/>
</dbReference>
<keyword evidence="5 9" id="KW-0694">RNA-binding</keyword>
<dbReference type="InterPro" id="IPR002143">
    <property type="entry name" value="Ribosomal_uL1"/>
</dbReference>
<dbReference type="GO" id="GO:0000049">
    <property type="term" value="F:tRNA binding"/>
    <property type="evidence" value="ECO:0007669"/>
    <property type="project" value="UniProtKB-KW"/>
</dbReference>
<sequence length="226" mass="24391">MSQKSKRFRAALAKTEAKGVYPIAEAIALLKELTGARFDESVEAHIKLGIDPKKSDQTVRGLTTLPHGTGKTLRIAAFTESQQKEAKTAGAFIVGGKELVEEIAKSQKINFDIAVATTDFMKELTKIAKVLGVKGIMPSPKNGTAVTEAAAAIKKLHGGQITFRNDDSGNIHQIVGKVSWEAKKLEENILVFLGEIRKLRPKGVKGSFIQRITVCSTMGPGIKIQP</sequence>
<gene>
    <name evidence="9" type="primary">rplA</name>
    <name evidence="10" type="ORF">A3H61_02235</name>
</gene>
<dbReference type="GO" id="GO:0003735">
    <property type="term" value="F:structural constituent of ribosome"/>
    <property type="evidence" value="ECO:0007669"/>
    <property type="project" value="InterPro"/>
</dbReference>
<evidence type="ECO:0000256" key="1">
    <source>
        <dbReference type="ARBA" id="ARBA00010531"/>
    </source>
</evidence>
<evidence type="ECO:0000256" key="9">
    <source>
        <dbReference type="HAMAP-Rule" id="MF_01318"/>
    </source>
</evidence>
<evidence type="ECO:0000256" key="7">
    <source>
        <dbReference type="ARBA" id="ARBA00023274"/>
    </source>
</evidence>
<dbReference type="AlphaFoldDB" id="A0A1G2ABU8"/>
<comment type="similarity">
    <text evidence="1 9">Belongs to the universal ribosomal protein uL1 family.</text>
</comment>
<evidence type="ECO:0000256" key="2">
    <source>
        <dbReference type="ARBA" id="ARBA00022491"/>
    </source>
</evidence>
<comment type="subunit">
    <text evidence="9">Part of the 50S ribosomal subunit.</text>
</comment>
<dbReference type="FunFam" id="3.40.50.790:FF:000001">
    <property type="entry name" value="50S ribosomal protein L1"/>
    <property type="match status" value="1"/>
</dbReference>
<accession>A0A1G2ABU8</accession>
<dbReference type="InterPro" id="IPR028364">
    <property type="entry name" value="Ribosomal_uL1/biogenesis"/>
</dbReference>
<dbReference type="Gene3D" id="3.40.50.790">
    <property type="match status" value="1"/>
</dbReference>
<comment type="function">
    <text evidence="9">Binds directly to 23S rRNA. The L1 stalk is quite mobile in the ribosome, and is involved in E site tRNA release.</text>
</comment>
<dbReference type="GO" id="GO:0015934">
    <property type="term" value="C:large ribosomal subunit"/>
    <property type="evidence" value="ECO:0007669"/>
    <property type="project" value="InterPro"/>
</dbReference>
<keyword evidence="6 9" id="KW-0689">Ribosomal protein</keyword>
<evidence type="ECO:0000313" key="10">
    <source>
        <dbReference type="EMBL" id="OGY73976.1"/>
    </source>
</evidence>
<evidence type="ECO:0000256" key="5">
    <source>
        <dbReference type="ARBA" id="ARBA00022884"/>
    </source>
</evidence>
<reference evidence="10 11" key="1">
    <citation type="journal article" date="2016" name="Nat. Commun.">
        <title>Thousands of microbial genomes shed light on interconnected biogeochemical processes in an aquifer system.</title>
        <authorList>
            <person name="Anantharaman K."/>
            <person name="Brown C.T."/>
            <person name="Hug L.A."/>
            <person name="Sharon I."/>
            <person name="Castelle C.J."/>
            <person name="Probst A.J."/>
            <person name="Thomas B.C."/>
            <person name="Singh A."/>
            <person name="Wilkins M.J."/>
            <person name="Karaoz U."/>
            <person name="Brodie E.L."/>
            <person name="Williams K.H."/>
            <person name="Hubbard S.S."/>
            <person name="Banfield J.F."/>
        </authorList>
    </citation>
    <scope>NUCLEOTIDE SEQUENCE [LARGE SCALE GENOMIC DNA]</scope>
</reference>
<evidence type="ECO:0000256" key="3">
    <source>
        <dbReference type="ARBA" id="ARBA00022730"/>
    </source>
</evidence>
<proteinExistence type="inferred from homology"/>
<dbReference type="PANTHER" id="PTHR36427:SF3">
    <property type="entry name" value="LARGE RIBOSOMAL SUBUNIT PROTEIN UL1M"/>
    <property type="match status" value="1"/>
</dbReference>
<keyword evidence="7 9" id="KW-0687">Ribonucleoprotein</keyword>
<dbReference type="GO" id="GO:0006417">
    <property type="term" value="P:regulation of translation"/>
    <property type="evidence" value="ECO:0007669"/>
    <property type="project" value="UniProtKB-KW"/>
</dbReference>
<dbReference type="CDD" id="cd00403">
    <property type="entry name" value="Ribosomal_L1"/>
    <property type="match status" value="1"/>
</dbReference>
<name>A0A1G2ABU8_9BACT</name>
<dbReference type="GO" id="GO:0019843">
    <property type="term" value="F:rRNA binding"/>
    <property type="evidence" value="ECO:0007669"/>
    <property type="project" value="UniProtKB-UniRule"/>
</dbReference>
<keyword evidence="9" id="KW-0820">tRNA-binding</keyword>
<dbReference type="Proteomes" id="UP000178315">
    <property type="component" value="Unassembled WGS sequence"/>
</dbReference>
<dbReference type="NCBIfam" id="TIGR01169">
    <property type="entry name" value="rplA_bact"/>
    <property type="match status" value="1"/>
</dbReference>
<keyword evidence="2 9" id="KW-0678">Repressor</keyword>
<dbReference type="EMBL" id="MHJU01000005">
    <property type="protein sequence ID" value="OGY73976.1"/>
    <property type="molecule type" value="Genomic_DNA"/>
</dbReference>
<dbReference type="HAMAP" id="MF_01318_B">
    <property type="entry name" value="Ribosomal_uL1_B"/>
    <property type="match status" value="1"/>
</dbReference>
<comment type="caution">
    <text evidence="10">The sequence shown here is derived from an EMBL/GenBank/DDBJ whole genome shotgun (WGS) entry which is preliminary data.</text>
</comment>
<dbReference type="SUPFAM" id="SSF56808">
    <property type="entry name" value="Ribosomal protein L1"/>
    <property type="match status" value="1"/>
</dbReference>
<dbReference type="PIRSF" id="PIRSF002155">
    <property type="entry name" value="Ribosomal_L1"/>
    <property type="match status" value="1"/>
</dbReference>